<evidence type="ECO:0000256" key="1">
    <source>
        <dbReference type="ARBA" id="ARBA00010457"/>
    </source>
</evidence>
<gene>
    <name evidence="4" type="ORF">RQM65_06975</name>
</gene>
<proteinExistence type="inferred from homology"/>
<evidence type="ECO:0000256" key="2">
    <source>
        <dbReference type="SAM" id="MobiDB-lite"/>
    </source>
</evidence>
<keyword evidence="3" id="KW-0732">Signal</keyword>
<comment type="similarity">
    <text evidence="1">Belongs to the Cu-Zn superoxide dismutase family.</text>
</comment>
<accession>A0ABU3L597</accession>
<dbReference type="InterPro" id="IPR036423">
    <property type="entry name" value="SOD-like_Cu/Zn_dom_sf"/>
</dbReference>
<sequence>MRFKKIALSTFSAMTLIFMASCSNDDGSIAPPDPDPENPDETVTETDSKTYELGSVANPDISGTAKFVTFSNDSTVIELELDNTPDGGMHPAHIHFNTAAEGGDIALDLESVDGDTGESSTHVTELNDGTAITYQELLQYDGYINVHLSADDLGTLVAQGDIGQNELIGTSKEYELDSKAVEDIEGTAIFYERKNGEALAVLMLENTPDGGMHPAHIHANTAAEGGDILFTFNSVDGTTGMSKTNVAALDDETAFGYADVMEVDGYINVHLSADDLGTLVAQGDVGQNELTGESEAYALGSVSDPAISGSAEFAERVNGETLVTIELEGTTAGNSHPSHIHMGPVANAPGAIIVSLGEVDGETGTLAKNVTALNAEDGTPNAGEAIDYAAITAIDGYINVHLSAADLATLIAQGNVGANAAEEDAE</sequence>
<feature type="chain" id="PRO_5046904774" evidence="3">
    <location>
        <begin position="21"/>
        <end position="426"/>
    </location>
</feature>
<dbReference type="EMBL" id="JAVTTP010000001">
    <property type="protein sequence ID" value="MDT7828399.1"/>
    <property type="molecule type" value="Genomic_DNA"/>
</dbReference>
<keyword evidence="5" id="KW-1185">Reference proteome</keyword>
<evidence type="ECO:0000256" key="3">
    <source>
        <dbReference type="SAM" id="SignalP"/>
    </source>
</evidence>
<feature type="compositionally biased region" description="Acidic residues" evidence="2">
    <location>
        <begin position="34"/>
        <end position="44"/>
    </location>
</feature>
<dbReference type="SUPFAM" id="SSF49329">
    <property type="entry name" value="Cu,Zn superoxide dismutase-like"/>
    <property type="match status" value="3"/>
</dbReference>
<protein>
    <submittedName>
        <fullName evidence="4">CHRD domain-containing protein</fullName>
    </submittedName>
</protein>
<name>A0ABU3L597_9FLAO</name>
<dbReference type="PROSITE" id="PS51257">
    <property type="entry name" value="PROKAR_LIPOPROTEIN"/>
    <property type="match status" value="1"/>
</dbReference>
<evidence type="ECO:0000313" key="4">
    <source>
        <dbReference type="EMBL" id="MDT7828399.1"/>
    </source>
</evidence>
<feature type="signal peptide" evidence="3">
    <location>
        <begin position="1"/>
        <end position="20"/>
    </location>
</feature>
<reference evidence="4 5" key="1">
    <citation type="submission" date="2023-09" db="EMBL/GenBank/DDBJ databases">
        <title>Novel taxa isolated from Blanes Bay.</title>
        <authorList>
            <person name="Rey-Velasco X."/>
            <person name="Lucena T."/>
        </authorList>
    </citation>
    <scope>NUCLEOTIDE SEQUENCE [LARGE SCALE GENOMIC DNA]</scope>
    <source>
        <strain evidence="4 5">S334</strain>
    </source>
</reference>
<feature type="region of interest" description="Disordered" evidence="2">
    <location>
        <begin position="27"/>
        <end position="46"/>
    </location>
</feature>
<dbReference type="Proteomes" id="UP001250656">
    <property type="component" value="Unassembled WGS sequence"/>
</dbReference>
<comment type="caution">
    <text evidence="4">The sequence shown here is derived from an EMBL/GenBank/DDBJ whole genome shotgun (WGS) entry which is preliminary data.</text>
</comment>
<organism evidence="4 5">
    <name type="scientific">Pricia mediterranea</name>
    <dbReference type="NCBI Taxonomy" id="3076079"/>
    <lineage>
        <taxon>Bacteria</taxon>
        <taxon>Pseudomonadati</taxon>
        <taxon>Bacteroidota</taxon>
        <taxon>Flavobacteriia</taxon>
        <taxon>Flavobacteriales</taxon>
        <taxon>Flavobacteriaceae</taxon>
        <taxon>Pricia</taxon>
    </lineage>
</organism>
<dbReference type="RefSeq" id="WP_314013697.1">
    <property type="nucleotide sequence ID" value="NZ_JAVTTP010000001.1"/>
</dbReference>
<evidence type="ECO:0000313" key="5">
    <source>
        <dbReference type="Proteomes" id="UP001250656"/>
    </source>
</evidence>